<proteinExistence type="predicted"/>
<evidence type="ECO:0000256" key="8">
    <source>
        <dbReference type="ARBA" id="ARBA00022859"/>
    </source>
</evidence>
<dbReference type="GO" id="GO:0005509">
    <property type="term" value="F:calcium ion binding"/>
    <property type="evidence" value="ECO:0007669"/>
    <property type="project" value="Ensembl"/>
</dbReference>
<dbReference type="eggNOG" id="KOG4297">
    <property type="taxonomic scope" value="Eukaryota"/>
</dbReference>
<dbReference type="InterPro" id="IPR016187">
    <property type="entry name" value="CTDL_fold"/>
</dbReference>
<evidence type="ECO:0000313" key="18">
    <source>
        <dbReference type="Proteomes" id="UP000001811"/>
    </source>
</evidence>
<reference evidence="17" key="2">
    <citation type="submission" date="2025-08" db="UniProtKB">
        <authorList>
            <consortium name="Ensembl"/>
        </authorList>
    </citation>
    <scope>IDENTIFICATION</scope>
    <source>
        <strain evidence="17">Thorbecke</strain>
    </source>
</reference>
<dbReference type="FunCoup" id="G1T0A3">
    <property type="interactions" value="14"/>
</dbReference>
<evidence type="ECO:0000256" key="7">
    <source>
        <dbReference type="ARBA" id="ARBA00022837"/>
    </source>
</evidence>
<dbReference type="InterPro" id="IPR018378">
    <property type="entry name" value="C-type_lectin_CS"/>
</dbReference>
<dbReference type="OrthoDB" id="6133475at2759"/>
<dbReference type="InterPro" id="IPR051379">
    <property type="entry name" value="C-type_Lectin_Receptor_IMM"/>
</dbReference>
<dbReference type="SUPFAM" id="SSF56436">
    <property type="entry name" value="C-type lectin-like"/>
    <property type="match status" value="1"/>
</dbReference>
<protein>
    <submittedName>
        <fullName evidence="17">C-type lectin domain family 4 member A</fullName>
    </submittedName>
</protein>
<evidence type="ECO:0000256" key="14">
    <source>
        <dbReference type="ARBA" id="ARBA00023180"/>
    </source>
</evidence>
<name>G1T0A3_RABIT</name>
<dbReference type="SMR" id="G1T0A3"/>
<dbReference type="GO" id="GO:0005886">
    <property type="term" value="C:plasma membrane"/>
    <property type="evidence" value="ECO:0007669"/>
    <property type="project" value="UniProtKB-SubCell"/>
</dbReference>
<dbReference type="GO" id="GO:0032720">
    <property type="term" value="P:negative regulation of tumor necrosis factor production"/>
    <property type="evidence" value="ECO:0007669"/>
    <property type="project" value="Ensembl"/>
</dbReference>
<evidence type="ECO:0000256" key="1">
    <source>
        <dbReference type="ARBA" id="ARBA00004401"/>
    </source>
</evidence>
<accession>G1T0A3</accession>
<feature type="domain" description="C-type lectin" evidence="16">
    <location>
        <begin position="112"/>
        <end position="230"/>
    </location>
</feature>
<reference evidence="17" key="3">
    <citation type="submission" date="2025-09" db="UniProtKB">
        <authorList>
            <consortium name="Ensembl"/>
        </authorList>
    </citation>
    <scope>IDENTIFICATION</scope>
    <source>
        <strain evidence="17">Thorbecke</strain>
    </source>
</reference>
<keyword evidence="18" id="KW-1185">Reference proteome</keyword>
<evidence type="ECO:0000256" key="2">
    <source>
        <dbReference type="ARBA" id="ARBA00022475"/>
    </source>
</evidence>
<dbReference type="HOGENOM" id="CLU_049894_7_5_1"/>
<evidence type="ECO:0000256" key="5">
    <source>
        <dbReference type="ARBA" id="ARBA00022723"/>
    </source>
</evidence>
<dbReference type="SMART" id="SM00034">
    <property type="entry name" value="CLECT"/>
    <property type="match status" value="1"/>
</dbReference>
<dbReference type="CDD" id="cd03590">
    <property type="entry name" value="CLECT_DC-SIGN_like"/>
    <property type="match status" value="1"/>
</dbReference>
<dbReference type="GeneID" id="100344565"/>
<dbReference type="FunFam" id="3.10.100.10:FF:000024">
    <property type="entry name" value="C-type lectin domain family 4 member A"/>
    <property type="match status" value="1"/>
</dbReference>
<comment type="subcellular location">
    <subcellularLocation>
        <location evidence="1">Cell membrane</location>
        <topology evidence="1">Single-pass type II membrane protein</topology>
    </subcellularLocation>
</comment>
<feature type="transmembrane region" description="Helical" evidence="15">
    <location>
        <begin position="45"/>
        <end position="69"/>
    </location>
</feature>
<dbReference type="PaxDb" id="9986-ENSOCUP00000009409"/>
<dbReference type="GO" id="GO:0005537">
    <property type="term" value="F:D-mannose binding"/>
    <property type="evidence" value="ECO:0007669"/>
    <property type="project" value="Ensembl"/>
</dbReference>
<keyword evidence="7" id="KW-0106">Calcium</keyword>
<keyword evidence="14" id="KW-0325">Glycoprotein</keyword>
<sequence>MTSEITYAEVRFNRGPTASGIHPGSLAAPKQSTAPHKSNLDLPKLFLISLLILFLLLAITFLITFIIFFQKYSQLLEEKKSLKELNHTALECMKNNFKEKVWSCCPKNWKPFSSNCYLISTESKSWYESKHHCSTMEAHLLVISSKDEQDFIIQNLKNTLAYYVGLSDPEGQRHWQWVDETPYNANVTFWHAGEPSDRNERCVILNYRRPLATWGWNDIRCVQNQMSVCEMMKIYL</sequence>
<dbReference type="GO" id="GO:0042590">
    <property type="term" value="P:antigen processing and presentation of exogenous peptide antigen via MHC class I"/>
    <property type="evidence" value="ECO:0007669"/>
    <property type="project" value="Ensembl"/>
</dbReference>
<dbReference type="InterPro" id="IPR001304">
    <property type="entry name" value="C-type_lectin-like"/>
</dbReference>
<dbReference type="PANTHER" id="PTHR46746:SF9">
    <property type="entry name" value="CD209 ANTIGEN-LIKE PROTEIN C-LIKE"/>
    <property type="match status" value="1"/>
</dbReference>
<dbReference type="Pfam" id="PF00059">
    <property type="entry name" value="Lectin_C"/>
    <property type="match status" value="1"/>
</dbReference>
<keyword evidence="4 15" id="KW-0812">Transmembrane</keyword>
<keyword evidence="10 15" id="KW-1133">Transmembrane helix</keyword>
<evidence type="ECO:0000256" key="9">
    <source>
        <dbReference type="ARBA" id="ARBA00022968"/>
    </source>
</evidence>
<keyword evidence="13" id="KW-1015">Disulfide bond</keyword>
<dbReference type="STRING" id="9986.ENSOCUP00000009409"/>
<keyword evidence="6" id="KW-0430">Lectin</keyword>
<keyword evidence="5" id="KW-0479">Metal-binding</keyword>
<gene>
    <name evidence="17" type="primary">CLEC4A</name>
</gene>
<evidence type="ECO:0000256" key="3">
    <source>
        <dbReference type="ARBA" id="ARBA00022588"/>
    </source>
</evidence>
<dbReference type="InParanoid" id="G1T0A3"/>
<dbReference type="AlphaFoldDB" id="G1T0A3"/>
<evidence type="ECO:0000256" key="12">
    <source>
        <dbReference type="ARBA" id="ARBA00023136"/>
    </source>
</evidence>
<dbReference type="Proteomes" id="UP000001811">
    <property type="component" value="Chromosome 8"/>
</dbReference>
<dbReference type="InterPro" id="IPR033989">
    <property type="entry name" value="CD209-like_CTLD"/>
</dbReference>
<dbReference type="InterPro" id="IPR016186">
    <property type="entry name" value="C-type_lectin-like/link_sf"/>
</dbReference>
<keyword evidence="2" id="KW-1003">Cell membrane</keyword>
<dbReference type="Gene3D" id="3.10.100.10">
    <property type="entry name" value="Mannose-Binding Protein A, subunit A"/>
    <property type="match status" value="1"/>
</dbReference>
<dbReference type="PANTHER" id="PTHR46746">
    <property type="entry name" value="KILLER CELL LECTIN-LIKE RECEPTOR SUBFAMILY F MEMBER 2"/>
    <property type="match status" value="1"/>
</dbReference>
<dbReference type="PROSITE" id="PS00615">
    <property type="entry name" value="C_TYPE_LECTIN_1"/>
    <property type="match status" value="1"/>
</dbReference>
<keyword evidence="12 15" id="KW-0472">Membrane</keyword>
<keyword evidence="9" id="KW-0735">Signal-anchor</keyword>
<dbReference type="Ensembl" id="ENSOCUT00000010934.4">
    <property type="protein sequence ID" value="ENSOCUP00000009409.3"/>
    <property type="gene ID" value="ENSOCUG00000010935.4"/>
</dbReference>
<keyword evidence="11" id="KW-1064">Adaptive immunity</keyword>
<dbReference type="GO" id="GO:0036037">
    <property type="term" value="P:CD8-positive, alpha-beta T cell activation"/>
    <property type="evidence" value="ECO:0007669"/>
    <property type="project" value="Ensembl"/>
</dbReference>
<dbReference type="Bgee" id="ENSOCUG00000010935">
    <property type="expression patterns" value="Expressed in blood and 12 other cell types or tissues"/>
</dbReference>
<dbReference type="EMBL" id="AAGW02051604">
    <property type="status" value="NOT_ANNOTATED_CDS"/>
    <property type="molecule type" value="Genomic_DNA"/>
</dbReference>
<evidence type="ECO:0000259" key="16">
    <source>
        <dbReference type="PROSITE" id="PS50041"/>
    </source>
</evidence>
<evidence type="ECO:0000256" key="4">
    <source>
        <dbReference type="ARBA" id="ARBA00022692"/>
    </source>
</evidence>
<evidence type="ECO:0000313" key="17">
    <source>
        <dbReference type="Ensembl" id="ENSOCUP00000009409.3"/>
    </source>
</evidence>
<evidence type="ECO:0000256" key="6">
    <source>
        <dbReference type="ARBA" id="ARBA00022734"/>
    </source>
</evidence>
<dbReference type="PROSITE" id="PS50041">
    <property type="entry name" value="C_TYPE_LECTIN_2"/>
    <property type="match status" value="1"/>
</dbReference>
<dbReference type="GO" id="GO:0002250">
    <property type="term" value="P:adaptive immune response"/>
    <property type="evidence" value="ECO:0007669"/>
    <property type="project" value="UniProtKB-KW"/>
</dbReference>
<evidence type="ECO:0000256" key="10">
    <source>
        <dbReference type="ARBA" id="ARBA00022989"/>
    </source>
</evidence>
<dbReference type="GO" id="GO:0045087">
    <property type="term" value="P:innate immune response"/>
    <property type="evidence" value="ECO:0007669"/>
    <property type="project" value="UniProtKB-KW"/>
</dbReference>
<evidence type="ECO:0000256" key="11">
    <source>
        <dbReference type="ARBA" id="ARBA00023130"/>
    </source>
</evidence>
<dbReference type="KEGG" id="ocu:100344565"/>
<organism evidence="17 18">
    <name type="scientific">Oryctolagus cuniculus</name>
    <name type="common">Rabbit</name>
    <dbReference type="NCBI Taxonomy" id="9986"/>
    <lineage>
        <taxon>Eukaryota</taxon>
        <taxon>Metazoa</taxon>
        <taxon>Chordata</taxon>
        <taxon>Craniata</taxon>
        <taxon>Vertebrata</taxon>
        <taxon>Euteleostomi</taxon>
        <taxon>Mammalia</taxon>
        <taxon>Eutheria</taxon>
        <taxon>Euarchontoglires</taxon>
        <taxon>Glires</taxon>
        <taxon>Lagomorpha</taxon>
        <taxon>Leporidae</taxon>
        <taxon>Oryctolagus</taxon>
    </lineage>
</organism>
<evidence type="ECO:0000256" key="15">
    <source>
        <dbReference type="SAM" id="Phobius"/>
    </source>
</evidence>
<dbReference type="GO" id="GO:0002470">
    <property type="term" value="P:plasmacytoid dendritic cell antigen processing and presentation"/>
    <property type="evidence" value="ECO:0007669"/>
    <property type="project" value="Ensembl"/>
</dbReference>
<reference evidence="17 18" key="1">
    <citation type="journal article" date="2011" name="Nature">
        <title>A high-resolution map of human evolutionary constraint using 29 mammals.</title>
        <authorList>
            <person name="Lindblad-Toh K."/>
            <person name="Garber M."/>
            <person name="Zuk O."/>
            <person name="Lin M.F."/>
            <person name="Parker B.J."/>
            <person name="Washietl S."/>
            <person name="Kheradpour P."/>
            <person name="Ernst J."/>
            <person name="Jordan G."/>
            <person name="Mauceli E."/>
            <person name="Ward L.D."/>
            <person name="Lowe C.B."/>
            <person name="Holloway A.K."/>
            <person name="Clamp M."/>
            <person name="Gnerre S."/>
            <person name="Alfoldi J."/>
            <person name="Beal K."/>
            <person name="Chang J."/>
            <person name="Clawson H."/>
            <person name="Cuff J."/>
            <person name="Di Palma F."/>
            <person name="Fitzgerald S."/>
            <person name="Flicek P."/>
            <person name="Guttman M."/>
            <person name="Hubisz M.J."/>
            <person name="Jaffe D.B."/>
            <person name="Jungreis I."/>
            <person name="Kent W.J."/>
            <person name="Kostka D."/>
            <person name="Lara M."/>
            <person name="Martins A.L."/>
            <person name="Massingham T."/>
            <person name="Moltke I."/>
            <person name="Raney B.J."/>
            <person name="Rasmussen M.D."/>
            <person name="Robinson J."/>
            <person name="Stark A."/>
            <person name="Vilella A.J."/>
            <person name="Wen J."/>
            <person name="Xie X."/>
            <person name="Zody M.C."/>
            <person name="Baldwin J."/>
            <person name="Bloom T."/>
            <person name="Chin C.W."/>
            <person name="Heiman D."/>
            <person name="Nicol R."/>
            <person name="Nusbaum C."/>
            <person name="Young S."/>
            <person name="Wilkinson J."/>
            <person name="Worley K.C."/>
            <person name="Kovar C.L."/>
            <person name="Muzny D.M."/>
            <person name="Gibbs R.A."/>
            <person name="Cree A."/>
            <person name="Dihn H.H."/>
            <person name="Fowler G."/>
            <person name="Jhangiani S."/>
            <person name="Joshi V."/>
            <person name="Lee S."/>
            <person name="Lewis L.R."/>
            <person name="Nazareth L.V."/>
            <person name="Okwuonu G."/>
            <person name="Santibanez J."/>
            <person name="Warren W.C."/>
            <person name="Mardis E.R."/>
            <person name="Weinstock G.M."/>
            <person name="Wilson R.K."/>
            <person name="Delehaunty K."/>
            <person name="Dooling D."/>
            <person name="Fronik C."/>
            <person name="Fulton L."/>
            <person name="Fulton B."/>
            <person name="Graves T."/>
            <person name="Minx P."/>
            <person name="Sodergren E."/>
            <person name="Birney E."/>
            <person name="Margulies E.H."/>
            <person name="Herrero J."/>
            <person name="Green E.D."/>
            <person name="Haussler D."/>
            <person name="Siepel A."/>
            <person name="Goldman N."/>
            <person name="Pollard K.S."/>
            <person name="Pedersen J.S."/>
            <person name="Lander E.S."/>
            <person name="Kellis M."/>
        </authorList>
    </citation>
    <scope>NUCLEOTIDE SEQUENCE [LARGE SCALE GENOMIC DNA]</scope>
    <source>
        <strain evidence="17 18">Thorbecke inbred</strain>
    </source>
</reference>
<evidence type="ECO:0000256" key="13">
    <source>
        <dbReference type="ARBA" id="ARBA00023157"/>
    </source>
</evidence>
<keyword evidence="8" id="KW-0391">Immunity</keyword>
<dbReference type="GeneTree" id="ENSGT00940000158835"/>
<keyword evidence="3" id="KW-0399">Innate immunity</keyword>